<feature type="region of interest" description="Disordered" evidence="10">
    <location>
        <begin position="277"/>
        <end position="309"/>
    </location>
</feature>
<feature type="signal peptide" evidence="11">
    <location>
        <begin position="1"/>
        <end position="27"/>
    </location>
</feature>
<dbReference type="OrthoDB" id="267901at2759"/>
<dbReference type="AlphaFoldDB" id="A0A0N0P276"/>
<keyword evidence="3" id="KW-0812">Transmembrane</keyword>
<evidence type="ECO:0000256" key="4">
    <source>
        <dbReference type="ARBA" id="ARBA00022729"/>
    </source>
</evidence>
<feature type="compositionally biased region" description="Low complexity" evidence="10">
    <location>
        <begin position="293"/>
        <end position="309"/>
    </location>
</feature>
<name>A0A0N0P276_LEPSE</name>
<evidence type="ECO:0000256" key="7">
    <source>
        <dbReference type="ARBA" id="ARBA00023136"/>
    </source>
</evidence>
<proteinExistence type="predicted"/>
<feature type="chain" id="PRO_5005857152" description="Surface antigen-like protein" evidence="11">
    <location>
        <begin position="28"/>
        <end position="309"/>
    </location>
</feature>
<keyword evidence="5" id="KW-0677">Repeat</keyword>
<keyword evidence="7" id="KW-0472">Membrane</keyword>
<dbReference type="InterPro" id="IPR032675">
    <property type="entry name" value="LRR_dom_sf"/>
</dbReference>
<organism evidence="12 13">
    <name type="scientific">Leptomonas seymouri</name>
    <dbReference type="NCBI Taxonomy" id="5684"/>
    <lineage>
        <taxon>Eukaryota</taxon>
        <taxon>Discoba</taxon>
        <taxon>Euglenozoa</taxon>
        <taxon>Kinetoplastea</taxon>
        <taxon>Metakinetoplastina</taxon>
        <taxon>Trypanosomatida</taxon>
        <taxon>Trypanosomatidae</taxon>
        <taxon>Leishmaniinae</taxon>
        <taxon>Leptomonas</taxon>
    </lineage>
</organism>
<reference evidence="12 13" key="1">
    <citation type="journal article" date="2015" name="PLoS Pathog.">
        <title>Leptomonas seymouri: Adaptations to the Dixenous Life Cycle Analyzed by Genome Sequencing, Transcriptome Profiling and Co-infection with Leishmania donovani.</title>
        <authorList>
            <person name="Kraeva N."/>
            <person name="Butenko A."/>
            <person name="Hlavacova J."/>
            <person name="Kostygov A."/>
            <person name="Myskova J."/>
            <person name="Grybchuk D."/>
            <person name="Lestinova T."/>
            <person name="Votypka J."/>
            <person name="Volf P."/>
            <person name="Opperdoes F."/>
            <person name="Flegontov P."/>
            <person name="Lukes J."/>
            <person name="Yurchenko V."/>
        </authorList>
    </citation>
    <scope>NUCLEOTIDE SEQUENCE [LARGE SCALE GENOMIC DNA]</scope>
    <source>
        <strain evidence="12 13">ATCC 30220</strain>
    </source>
</reference>
<keyword evidence="4 11" id="KW-0732">Signal</keyword>
<dbReference type="EMBL" id="LJSK01000661">
    <property type="protein sequence ID" value="KPI82626.1"/>
    <property type="molecule type" value="Genomic_DNA"/>
</dbReference>
<dbReference type="Gene3D" id="3.80.10.10">
    <property type="entry name" value="Ribonuclease Inhibitor"/>
    <property type="match status" value="1"/>
</dbReference>
<keyword evidence="9" id="KW-0325">Glycoprotein</keyword>
<evidence type="ECO:0000313" key="13">
    <source>
        <dbReference type="Proteomes" id="UP000038009"/>
    </source>
</evidence>
<dbReference type="GO" id="GO:0016020">
    <property type="term" value="C:membrane"/>
    <property type="evidence" value="ECO:0007669"/>
    <property type="project" value="UniProtKB-SubCell"/>
</dbReference>
<evidence type="ECO:0000256" key="8">
    <source>
        <dbReference type="ARBA" id="ARBA00023170"/>
    </source>
</evidence>
<dbReference type="InterPro" id="IPR001611">
    <property type="entry name" value="Leu-rich_rpt"/>
</dbReference>
<comment type="subcellular location">
    <subcellularLocation>
        <location evidence="1">Membrane</location>
        <topology evidence="1">Single-pass membrane protein</topology>
    </subcellularLocation>
</comment>
<evidence type="ECO:0000256" key="2">
    <source>
        <dbReference type="ARBA" id="ARBA00022614"/>
    </source>
</evidence>
<evidence type="ECO:0000256" key="9">
    <source>
        <dbReference type="ARBA" id="ARBA00023180"/>
    </source>
</evidence>
<dbReference type="PANTHER" id="PTHR27000:SF642">
    <property type="entry name" value="INACTIVE LEUCINE-RICH REPEAT RECEPTOR KINASE XIAO-RELATED"/>
    <property type="match status" value="1"/>
</dbReference>
<dbReference type="SUPFAM" id="SSF52058">
    <property type="entry name" value="L domain-like"/>
    <property type="match status" value="1"/>
</dbReference>
<comment type="caution">
    <text evidence="12">The sequence shown here is derived from an EMBL/GenBank/DDBJ whole genome shotgun (WGS) entry which is preliminary data.</text>
</comment>
<feature type="compositionally biased region" description="Basic residues" evidence="10">
    <location>
        <begin position="282"/>
        <end position="292"/>
    </location>
</feature>
<keyword evidence="13" id="KW-1185">Reference proteome</keyword>
<dbReference type="VEuPathDB" id="TriTrypDB:Lsey_0662_0020"/>
<evidence type="ECO:0008006" key="14">
    <source>
        <dbReference type="Google" id="ProtNLM"/>
    </source>
</evidence>
<evidence type="ECO:0000256" key="10">
    <source>
        <dbReference type="SAM" id="MobiDB-lite"/>
    </source>
</evidence>
<sequence length="309" mass="33187">MRGAQGHHLSVFAALVVVLAATAAAAGAGLPAVAADEFTEAQRINTLRVLGALSPAVAEKPVHALNGDFCTWPGVTCHRLRSGGVGAEVTITQDRFIHLPVDVQMSEVRITSLKVRTRALAEGSALLSNLAKAMPSTTLITLDFTGANITSELPVTWGTFTNLQYLRLANNHFYGTLPAAWSALTSLTEFQLQGNDVSGTLPASWSTMKRLHKVELDNNAFTGTLPPSWWCMTSLPMLPIRGDGFCGGVAAPWTALRGLVPTADGAFHEACGDRNRASSIPAHRRRRRRPQRLLRPPAGQPLRGSRLRC</sequence>
<dbReference type="Proteomes" id="UP000038009">
    <property type="component" value="Unassembled WGS sequence"/>
</dbReference>
<dbReference type="FunFam" id="3.80.10.10:FF:000041">
    <property type="entry name" value="LRR receptor-like serine/threonine-protein kinase ERECTA"/>
    <property type="match status" value="1"/>
</dbReference>
<evidence type="ECO:0000256" key="3">
    <source>
        <dbReference type="ARBA" id="ARBA00022692"/>
    </source>
</evidence>
<keyword evidence="6" id="KW-1133">Transmembrane helix</keyword>
<evidence type="ECO:0000256" key="6">
    <source>
        <dbReference type="ARBA" id="ARBA00022989"/>
    </source>
</evidence>
<keyword evidence="2" id="KW-0433">Leucine-rich repeat</keyword>
<keyword evidence="8" id="KW-0675">Receptor</keyword>
<evidence type="ECO:0000313" key="12">
    <source>
        <dbReference type="EMBL" id="KPI82626.1"/>
    </source>
</evidence>
<accession>A0A0N0P276</accession>
<evidence type="ECO:0000256" key="1">
    <source>
        <dbReference type="ARBA" id="ARBA00004167"/>
    </source>
</evidence>
<dbReference type="Pfam" id="PF00560">
    <property type="entry name" value="LRR_1"/>
    <property type="match status" value="1"/>
</dbReference>
<evidence type="ECO:0000256" key="11">
    <source>
        <dbReference type="SAM" id="SignalP"/>
    </source>
</evidence>
<dbReference type="OMA" id="DFCTWPG"/>
<evidence type="ECO:0000256" key="5">
    <source>
        <dbReference type="ARBA" id="ARBA00022737"/>
    </source>
</evidence>
<gene>
    <name evidence="12" type="ORF">ABL78_8365</name>
</gene>
<protein>
    <recommendedName>
        <fullName evidence="14">Surface antigen-like protein</fullName>
    </recommendedName>
</protein>
<dbReference type="PANTHER" id="PTHR27000">
    <property type="entry name" value="LEUCINE-RICH REPEAT RECEPTOR-LIKE PROTEIN KINASE FAMILY PROTEIN-RELATED"/>
    <property type="match status" value="1"/>
</dbReference>